<dbReference type="Gene3D" id="3.40.50.2000">
    <property type="entry name" value="Glycogen Phosphorylase B"/>
    <property type="match status" value="2"/>
</dbReference>
<feature type="domain" description="DUF3492" evidence="1">
    <location>
        <begin position="7"/>
        <end position="260"/>
    </location>
</feature>
<organism evidence="2 4">
    <name type="scientific">Thermus brockianus</name>
    <dbReference type="NCBI Taxonomy" id="56956"/>
    <lineage>
        <taxon>Bacteria</taxon>
        <taxon>Thermotogati</taxon>
        <taxon>Deinococcota</taxon>
        <taxon>Deinococci</taxon>
        <taxon>Thermales</taxon>
        <taxon>Thermaceae</taxon>
        <taxon>Thermus</taxon>
    </lineage>
</organism>
<name>A0A1J0LY06_THEBO</name>
<dbReference type="GO" id="GO:0016740">
    <property type="term" value="F:transferase activity"/>
    <property type="evidence" value="ECO:0007669"/>
    <property type="project" value="UniProtKB-KW"/>
</dbReference>
<protein>
    <submittedName>
        <fullName evidence="2 3">Glycosyltransferase</fullName>
    </submittedName>
</protein>
<reference evidence="4" key="1">
    <citation type="submission" date="2016-06" db="EMBL/GenBank/DDBJ databases">
        <title>Whole genome sequencing of Thermus brockianus strain GE-1.</title>
        <authorList>
            <person name="Schaefers C."/>
            <person name="Blank S."/>
            <person name="Wiebusch S."/>
            <person name="Elleuche S."/>
            <person name="Antranikian G."/>
        </authorList>
    </citation>
    <scope>NUCLEOTIDE SEQUENCE [LARGE SCALE GENOMIC DNA]</scope>
    <source>
        <strain evidence="4">GE-1</strain>
        <plasmid evidence="4">ptb1</plasmid>
    </source>
</reference>
<proteinExistence type="predicted"/>
<reference evidence="2" key="2">
    <citation type="journal article" date="2017" name="Stand. Genomic Sci.">
        <title>Complete genome sequence of Thermus brockianus GE-1 reveals key enzymes of xylan/xylose metabolism.</title>
        <authorList>
            <person name="Schaefers C."/>
            <person name="Blank S."/>
            <person name="Wiebusch S."/>
            <person name="Elleuche S."/>
            <person name="Antranikian G."/>
        </authorList>
    </citation>
    <scope>NUCLEOTIDE SEQUENCE</scope>
    <source>
        <strain evidence="2">GE-1</strain>
        <plasmid evidence="2">pTB1</plasmid>
    </source>
</reference>
<geneLocation type="plasmid" evidence="3 5">
    <name>pTbrSNM4-1b</name>
</geneLocation>
<dbReference type="KEGG" id="tbc:A0O31_02324"/>
<dbReference type="SUPFAM" id="SSF53756">
    <property type="entry name" value="UDP-Glycosyltransferase/glycogen phosphorylase"/>
    <property type="match status" value="1"/>
</dbReference>
<evidence type="ECO:0000259" key="1">
    <source>
        <dbReference type="Pfam" id="PF11997"/>
    </source>
</evidence>
<dbReference type="Pfam" id="PF11997">
    <property type="entry name" value="DUF3492"/>
    <property type="match status" value="1"/>
</dbReference>
<dbReference type="Proteomes" id="UP000831120">
    <property type="component" value="Plasmid pTbrSNM4-1b"/>
</dbReference>
<geneLocation type="plasmid" evidence="4">
    <name>ptb1</name>
</geneLocation>
<evidence type="ECO:0000313" key="4">
    <source>
        <dbReference type="Proteomes" id="UP000182993"/>
    </source>
</evidence>
<keyword evidence="5" id="KW-1185">Reference proteome</keyword>
<dbReference type="Pfam" id="PF13692">
    <property type="entry name" value="Glyco_trans_1_4"/>
    <property type="match status" value="1"/>
</dbReference>
<evidence type="ECO:0000313" key="5">
    <source>
        <dbReference type="Proteomes" id="UP000831120"/>
    </source>
</evidence>
<evidence type="ECO:0000313" key="2">
    <source>
        <dbReference type="EMBL" id="APD10351.1"/>
    </source>
</evidence>
<gene>
    <name evidence="3" type="primary">icsA</name>
    <name evidence="2" type="ORF">A0O31_02324</name>
    <name evidence="3" type="ORF">TbrSNM41_23630</name>
</gene>
<dbReference type="EMBL" id="CP016313">
    <property type="protein sequence ID" value="APD10351.1"/>
    <property type="molecule type" value="Genomic_DNA"/>
</dbReference>
<dbReference type="EMBL" id="AP025594">
    <property type="protein sequence ID" value="BDG17629.1"/>
    <property type="molecule type" value="Genomic_DNA"/>
</dbReference>
<keyword evidence="2" id="KW-0614">Plasmid</keyword>
<dbReference type="NCBIfam" id="NF038011">
    <property type="entry name" value="PelF"/>
    <property type="match status" value="1"/>
</dbReference>
<dbReference type="PANTHER" id="PTHR12526">
    <property type="entry name" value="GLYCOSYLTRANSFERASE"/>
    <property type="match status" value="1"/>
</dbReference>
<dbReference type="AlphaFoldDB" id="A0A1J0LY06"/>
<accession>A0A1J0LY06</accession>
<geneLocation type="plasmid" evidence="2">
    <name>pTB1</name>
</geneLocation>
<dbReference type="OrthoDB" id="9772485at2"/>
<keyword evidence="2" id="KW-0808">Transferase</keyword>
<reference evidence="3 5" key="3">
    <citation type="journal article" date="2022" name="Microbiol. Resour. Announc.">
        <title>Complete Genome Sequences of Thermus Strains Isolated from Senami Hot Spring in Japan.</title>
        <authorList>
            <person name="Miyazaki K."/>
        </authorList>
    </citation>
    <scope>NUCLEOTIDE SEQUENCE [LARGE SCALE GENOMIC DNA]</scope>
    <source>
        <strain evidence="3 5">SNM4-1</strain>
        <plasmid evidence="3 5">pTbrSNM4-1b</plasmid>
    </source>
</reference>
<dbReference type="InterPro" id="IPR047691">
    <property type="entry name" value="PelF-like"/>
</dbReference>
<evidence type="ECO:0000313" key="3">
    <source>
        <dbReference type="EMBL" id="BDG17629.1"/>
    </source>
</evidence>
<dbReference type="InterPro" id="IPR022622">
    <property type="entry name" value="DUF3492"/>
</dbReference>
<dbReference type="Proteomes" id="UP000182993">
    <property type="component" value="Plasmid pTB1"/>
</dbReference>
<sequence length="473" mass="53111">MRSSHLRVLFVTEGTYPYSVGGVSRWCEQLLFGLKAQFTVLALWGPRRAKPTLPLPQGSTLRTLHLFRPVPAFPFATAPLHTFLPALEKLLAFLDLDLETFQGGLWELFLLRKRNLFHLFFHPRTQALLQERLHLLLGRSPTLGETLSVLHWLRSTLLPLLALDPIPEVDLVHATSGGLAVIPAWLVSRHLGVPFLLTEHGVFLRERYLAFSETNPSPAERLVQARFYHLISRLAYRETQFITTVSRFNRQWEVELGADPKRIQVVANGIDPEQFPEAPAHLEDPPTAVWVGRIDPLKDLLTLVNAFHWVRQALPQAQLLLFGPVPRGNEAYAEGVRARVKELGLEDNVRFMGPASPVYQAYHRGWVGVLSSISEGFPYTVIENMAVGRTLVGTRVGSVGEVLEGVGEVVPAMEPEALGEALLGFLKDPDRCLAKGREAREKVLSLYTLRRMLEEFSRIYEALALEGSLEVPE</sequence>